<accession>A0A453K6W8</accession>
<reference evidence="2" key="3">
    <citation type="journal article" date="2017" name="Nature">
        <title>Genome sequence of the progenitor of the wheat D genome Aegilops tauschii.</title>
        <authorList>
            <person name="Luo M.C."/>
            <person name="Gu Y.Q."/>
            <person name="Puiu D."/>
            <person name="Wang H."/>
            <person name="Twardziok S.O."/>
            <person name="Deal K.R."/>
            <person name="Huo N."/>
            <person name="Zhu T."/>
            <person name="Wang L."/>
            <person name="Wang Y."/>
            <person name="McGuire P.E."/>
            <person name="Liu S."/>
            <person name="Long H."/>
            <person name="Ramasamy R.K."/>
            <person name="Rodriguez J.C."/>
            <person name="Van S.L."/>
            <person name="Yuan L."/>
            <person name="Wang Z."/>
            <person name="Xia Z."/>
            <person name="Xiao L."/>
            <person name="Anderson O.D."/>
            <person name="Ouyang S."/>
            <person name="Liang Y."/>
            <person name="Zimin A.V."/>
            <person name="Pertea G."/>
            <person name="Qi P."/>
            <person name="Bennetzen J.L."/>
            <person name="Dai X."/>
            <person name="Dawson M.W."/>
            <person name="Muller H.G."/>
            <person name="Kugler K."/>
            <person name="Rivarola-Duarte L."/>
            <person name="Spannagl M."/>
            <person name="Mayer K.F.X."/>
            <person name="Lu F.H."/>
            <person name="Bevan M.W."/>
            <person name="Leroy P."/>
            <person name="Li P."/>
            <person name="You F.M."/>
            <person name="Sun Q."/>
            <person name="Liu Z."/>
            <person name="Lyons E."/>
            <person name="Wicker T."/>
            <person name="Salzberg S.L."/>
            <person name="Devos K.M."/>
            <person name="Dvorak J."/>
        </authorList>
    </citation>
    <scope>NUCLEOTIDE SEQUENCE [LARGE SCALE GENOMIC DNA]</scope>
    <source>
        <strain evidence="2">cv. AL8/78</strain>
    </source>
</reference>
<dbReference type="Gene3D" id="3.40.800.20">
    <property type="entry name" value="Histone deacetylase domain"/>
    <property type="match status" value="1"/>
</dbReference>
<protein>
    <recommendedName>
        <fullName evidence="1">Histone deacetylase domain-containing protein</fullName>
    </recommendedName>
</protein>
<name>A0A453K6W8_AEGTS</name>
<dbReference type="GO" id="GO:0004407">
    <property type="term" value="F:histone deacetylase activity"/>
    <property type="evidence" value="ECO:0007669"/>
    <property type="project" value="TreeGrafter"/>
</dbReference>
<dbReference type="InterPro" id="IPR023801">
    <property type="entry name" value="His_deacetylse_dom"/>
</dbReference>
<proteinExistence type="predicted"/>
<evidence type="ECO:0000313" key="3">
    <source>
        <dbReference type="Proteomes" id="UP000015105"/>
    </source>
</evidence>
<organism evidence="2 3">
    <name type="scientific">Aegilops tauschii subsp. strangulata</name>
    <name type="common">Goatgrass</name>
    <dbReference type="NCBI Taxonomy" id="200361"/>
    <lineage>
        <taxon>Eukaryota</taxon>
        <taxon>Viridiplantae</taxon>
        <taxon>Streptophyta</taxon>
        <taxon>Embryophyta</taxon>
        <taxon>Tracheophyta</taxon>
        <taxon>Spermatophyta</taxon>
        <taxon>Magnoliopsida</taxon>
        <taxon>Liliopsida</taxon>
        <taxon>Poales</taxon>
        <taxon>Poaceae</taxon>
        <taxon>BOP clade</taxon>
        <taxon>Pooideae</taxon>
        <taxon>Triticodae</taxon>
        <taxon>Triticeae</taxon>
        <taxon>Triticinae</taxon>
        <taxon>Aegilops</taxon>
    </lineage>
</organism>
<dbReference type="EnsemblPlants" id="AET5Gv20322000.24">
    <property type="protein sequence ID" value="AET5Gv20322000.24"/>
    <property type="gene ID" value="AET5Gv20322000"/>
</dbReference>
<dbReference type="GO" id="GO:0040029">
    <property type="term" value="P:epigenetic regulation of gene expression"/>
    <property type="evidence" value="ECO:0007669"/>
    <property type="project" value="TreeGrafter"/>
</dbReference>
<reference evidence="2" key="5">
    <citation type="journal article" date="2021" name="G3 (Bethesda)">
        <title>Aegilops tauschii genome assembly Aet v5.0 features greater sequence contiguity and improved annotation.</title>
        <authorList>
            <person name="Wang L."/>
            <person name="Zhu T."/>
            <person name="Rodriguez J.C."/>
            <person name="Deal K.R."/>
            <person name="Dubcovsky J."/>
            <person name="McGuire P.E."/>
            <person name="Lux T."/>
            <person name="Spannagl M."/>
            <person name="Mayer K.F.X."/>
            <person name="Baldrich P."/>
            <person name="Meyers B.C."/>
            <person name="Huo N."/>
            <person name="Gu Y.Q."/>
            <person name="Zhou H."/>
            <person name="Devos K.M."/>
            <person name="Bennetzen J.L."/>
            <person name="Unver T."/>
            <person name="Budak H."/>
            <person name="Gulick P.J."/>
            <person name="Galiba G."/>
            <person name="Kalapos B."/>
            <person name="Nelson D.R."/>
            <person name="Li P."/>
            <person name="You F.M."/>
            <person name="Luo M.C."/>
            <person name="Dvorak J."/>
        </authorList>
    </citation>
    <scope>NUCLEOTIDE SEQUENCE [LARGE SCALE GENOMIC DNA]</scope>
    <source>
        <strain evidence="2">cv. AL8/78</strain>
    </source>
</reference>
<dbReference type="PANTHER" id="PTHR10625:SF11">
    <property type="entry name" value="HISTONE DEACETYLASE 14, CHLOROPLASTIC"/>
    <property type="match status" value="1"/>
</dbReference>
<dbReference type="InterPro" id="IPR023696">
    <property type="entry name" value="Ureohydrolase_dom_sf"/>
</dbReference>
<dbReference type="GO" id="GO:0005737">
    <property type="term" value="C:cytoplasm"/>
    <property type="evidence" value="ECO:0007669"/>
    <property type="project" value="TreeGrafter"/>
</dbReference>
<evidence type="ECO:0000313" key="2">
    <source>
        <dbReference type="EnsemblPlants" id="AET5Gv20322000.24"/>
    </source>
</evidence>
<reference evidence="2" key="4">
    <citation type="submission" date="2019-03" db="UniProtKB">
        <authorList>
            <consortium name="EnsemblPlants"/>
        </authorList>
    </citation>
    <scope>IDENTIFICATION</scope>
</reference>
<dbReference type="AlphaFoldDB" id="A0A453K6W8"/>
<dbReference type="Proteomes" id="UP000015105">
    <property type="component" value="Chromosome 5D"/>
</dbReference>
<feature type="domain" description="Histone deacetylase" evidence="1">
    <location>
        <begin position="18"/>
        <end position="82"/>
    </location>
</feature>
<dbReference type="PANTHER" id="PTHR10625">
    <property type="entry name" value="HISTONE DEACETYLASE HDAC1-RELATED"/>
    <property type="match status" value="1"/>
</dbReference>
<reference evidence="3" key="1">
    <citation type="journal article" date="2014" name="Science">
        <title>Ancient hybridizations among the ancestral genomes of bread wheat.</title>
        <authorList>
            <consortium name="International Wheat Genome Sequencing Consortium,"/>
            <person name="Marcussen T."/>
            <person name="Sandve S.R."/>
            <person name="Heier L."/>
            <person name="Spannagl M."/>
            <person name="Pfeifer M."/>
            <person name="Jakobsen K.S."/>
            <person name="Wulff B.B."/>
            <person name="Steuernagel B."/>
            <person name="Mayer K.F."/>
            <person name="Olsen O.A."/>
        </authorList>
    </citation>
    <scope>NUCLEOTIDE SEQUENCE [LARGE SCALE GENOMIC DNA]</scope>
    <source>
        <strain evidence="3">cv. AL8/78</strain>
    </source>
</reference>
<reference evidence="3" key="2">
    <citation type="journal article" date="2017" name="Nat. Plants">
        <title>The Aegilops tauschii genome reveals multiple impacts of transposons.</title>
        <authorList>
            <person name="Zhao G."/>
            <person name="Zou C."/>
            <person name="Li K."/>
            <person name="Wang K."/>
            <person name="Li T."/>
            <person name="Gao L."/>
            <person name="Zhang X."/>
            <person name="Wang H."/>
            <person name="Yang Z."/>
            <person name="Liu X."/>
            <person name="Jiang W."/>
            <person name="Mao L."/>
            <person name="Kong X."/>
            <person name="Jiao Y."/>
            <person name="Jia J."/>
        </authorList>
    </citation>
    <scope>NUCLEOTIDE SEQUENCE [LARGE SCALE GENOMIC DNA]</scope>
    <source>
        <strain evidence="3">cv. AL8/78</strain>
    </source>
</reference>
<dbReference type="Gramene" id="AET5Gv20322000.24">
    <property type="protein sequence ID" value="AET5Gv20322000.24"/>
    <property type="gene ID" value="AET5Gv20322000"/>
</dbReference>
<dbReference type="SUPFAM" id="SSF52768">
    <property type="entry name" value="Arginase/deacetylase"/>
    <property type="match status" value="1"/>
</dbReference>
<dbReference type="GO" id="GO:0000118">
    <property type="term" value="C:histone deacetylase complex"/>
    <property type="evidence" value="ECO:0007669"/>
    <property type="project" value="TreeGrafter"/>
</dbReference>
<evidence type="ECO:0000259" key="1">
    <source>
        <dbReference type="Pfam" id="PF00850"/>
    </source>
</evidence>
<sequence length="120" mass="13332">MRSLLHLRSGSSPISSSFQLGYDAHALDPLAGLQFTTGTFYMLASSIKQLARELCSGRCVFFLEGGYNLQSLSSSVADTFRAFLDEPSLAAQFDDPAMLYEEPTRRIKEAIEKVRHLHSL</sequence>
<dbReference type="InterPro" id="IPR037138">
    <property type="entry name" value="His_deacetylse_dom_sf"/>
</dbReference>
<dbReference type="Pfam" id="PF00850">
    <property type="entry name" value="Hist_deacetyl"/>
    <property type="match status" value="1"/>
</dbReference>
<keyword evidence="3" id="KW-1185">Reference proteome</keyword>